<evidence type="ECO:0000313" key="2">
    <source>
        <dbReference type="Proteomes" id="UP000178873"/>
    </source>
</evidence>
<name>A0A1G2M472_9BACT</name>
<evidence type="ECO:0000313" key="1">
    <source>
        <dbReference type="EMBL" id="OHA18564.1"/>
    </source>
</evidence>
<protein>
    <submittedName>
        <fullName evidence="1">Uncharacterized protein</fullName>
    </submittedName>
</protein>
<proteinExistence type="predicted"/>
<dbReference type="EMBL" id="MHRF01000004">
    <property type="protein sequence ID" value="OHA18564.1"/>
    <property type="molecule type" value="Genomic_DNA"/>
</dbReference>
<gene>
    <name evidence="1" type="ORF">A2664_02915</name>
</gene>
<comment type="caution">
    <text evidence="1">The sequence shown here is derived from an EMBL/GenBank/DDBJ whole genome shotgun (WGS) entry which is preliminary data.</text>
</comment>
<reference evidence="1 2" key="1">
    <citation type="journal article" date="2016" name="Nat. Commun.">
        <title>Thousands of microbial genomes shed light on interconnected biogeochemical processes in an aquifer system.</title>
        <authorList>
            <person name="Anantharaman K."/>
            <person name="Brown C.T."/>
            <person name="Hug L.A."/>
            <person name="Sharon I."/>
            <person name="Castelle C.J."/>
            <person name="Probst A.J."/>
            <person name="Thomas B.C."/>
            <person name="Singh A."/>
            <person name="Wilkins M.J."/>
            <person name="Karaoz U."/>
            <person name="Brodie E.L."/>
            <person name="Williams K.H."/>
            <person name="Hubbard S.S."/>
            <person name="Banfield J.F."/>
        </authorList>
    </citation>
    <scope>NUCLEOTIDE SEQUENCE [LARGE SCALE GENOMIC DNA]</scope>
</reference>
<sequence length="271" mass="30599">MKRKIISIVSIILVAVGVLLFATSNFFSTPQQIDDKILQETDLPNSSKNDLWWLSSGGSVYLDGDLIQTLQGEIATSSHWRLLYAKNNPTDTDTGYHPQNIFRLVTREKLQDSQQEVYFRIIKDNLSSSTNRNASNGVFLFNRYQDSQNLYYTGVRVDGAVVIKKKTNGTYYTMIETPFSDELAYDRLRNPNLLPKNVWMGLRSEIQTMANGVVSIKLYTDQENSGVWVLVAEVEDNGQVYGGEVISKAGSGGIRTDFMDVEFKDYTIDSL</sequence>
<accession>A0A1G2M472</accession>
<organism evidence="1 2">
    <name type="scientific">Candidatus Taylorbacteria bacterium RIFCSPHIGHO2_01_FULL_46_22b</name>
    <dbReference type="NCBI Taxonomy" id="1802301"/>
    <lineage>
        <taxon>Bacteria</taxon>
        <taxon>Candidatus Tayloriibacteriota</taxon>
    </lineage>
</organism>
<dbReference type="AlphaFoldDB" id="A0A1G2M472"/>
<dbReference type="Proteomes" id="UP000178873">
    <property type="component" value="Unassembled WGS sequence"/>
</dbReference>
<dbReference type="STRING" id="1802301.A2664_02915"/>